<proteinExistence type="predicted"/>
<keyword evidence="1" id="KW-0812">Transmembrane</keyword>
<sequence>MEIVKGIIKRTNDELRISERIFGAVGFILLITTIIGNYDIIDRRNFNLYIGKWILLMWIIVNLLLCIIYRNRNEKIMNLIKVSIVVVSCTIILYISLEYLNFRLTQLLFKAQNFICYVIMLVGCAFIVPIILTGILYFLPNIVSVILLNLFYTNRLDKKFIGNLEIPILHDITEKAIYLYVDMKLVIKKANTVAVTNDEKVQQLKMIKKEMYDFLNKEVIDCKSYNTLVTKFDTLKNIDLIYSKSKKYGQYLKKCNEKKKEILNLINTRFNYINKQIESAQIGNDGEMYVNKEMDKYEYFYNLPNIRLEIKDKNGKFQSIECDNILITRYGIFVLEVKNYASKGQYNLIIERDGRWLKEYKNGNKEVHKSATSQNDRHVILLTKYINQLLNKSIDSYIDIDGIVVIANNIINIRNYSENQKVFRCDEIYNYIIRQPIKLTEYEMNLIRESLIKDNLPAKKYEFYDYREELYYNLPRFYEFIKETEKNIEIINRTLNL</sequence>
<feature type="transmembrane region" description="Helical" evidence="1">
    <location>
        <begin position="21"/>
        <end position="38"/>
    </location>
</feature>
<evidence type="ECO:0000256" key="1">
    <source>
        <dbReference type="SAM" id="Phobius"/>
    </source>
</evidence>
<evidence type="ECO:0000259" key="2">
    <source>
        <dbReference type="PROSITE" id="PS50965"/>
    </source>
</evidence>
<dbReference type="EMBL" id="WOFV02000052">
    <property type="protein sequence ID" value="NAS19008.1"/>
    <property type="molecule type" value="Genomic_DNA"/>
</dbReference>
<gene>
    <name evidence="3" type="ORF">GND98_014295</name>
</gene>
<dbReference type="Proteomes" id="UP000474042">
    <property type="component" value="Unassembled WGS sequence"/>
</dbReference>
<evidence type="ECO:0000313" key="4">
    <source>
        <dbReference type="Proteomes" id="UP000474042"/>
    </source>
</evidence>
<name>A0A6L9EQX6_CLOBU</name>
<feature type="transmembrane region" description="Helical" evidence="1">
    <location>
        <begin position="50"/>
        <end position="69"/>
    </location>
</feature>
<organism evidence="3 4">
    <name type="scientific">Clostridium butyricum</name>
    <dbReference type="NCBI Taxonomy" id="1492"/>
    <lineage>
        <taxon>Bacteria</taxon>
        <taxon>Bacillati</taxon>
        <taxon>Bacillota</taxon>
        <taxon>Clostridia</taxon>
        <taxon>Eubacteriales</taxon>
        <taxon>Clostridiaceae</taxon>
        <taxon>Clostridium</taxon>
    </lineage>
</organism>
<keyword evidence="1" id="KW-0472">Membrane</keyword>
<comment type="caution">
    <text evidence="3">The sequence shown here is derived from an EMBL/GenBank/DDBJ whole genome shotgun (WGS) entry which is preliminary data.</text>
</comment>
<accession>A0A6L9EQX6</accession>
<dbReference type="PROSITE" id="PS50965">
    <property type="entry name" value="NERD"/>
    <property type="match status" value="1"/>
</dbReference>
<feature type="transmembrane region" description="Helical" evidence="1">
    <location>
        <begin position="117"/>
        <end position="150"/>
    </location>
</feature>
<dbReference type="Pfam" id="PF08378">
    <property type="entry name" value="NERD"/>
    <property type="match status" value="1"/>
</dbReference>
<dbReference type="InterPro" id="IPR011528">
    <property type="entry name" value="NERD"/>
</dbReference>
<keyword evidence="1" id="KW-1133">Transmembrane helix</keyword>
<evidence type="ECO:0000313" key="3">
    <source>
        <dbReference type="EMBL" id="NAS19008.1"/>
    </source>
</evidence>
<feature type="domain" description="NERD" evidence="2">
    <location>
        <begin position="282"/>
        <end position="405"/>
    </location>
</feature>
<reference evidence="3 4" key="1">
    <citation type="submission" date="2020-01" db="EMBL/GenBank/DDBJ databases">
        <title>Genome sequence of a 1,3-propanediol producer, Clostridium butyricum S3.</title>
        <authorList>
            <person name="Zhou J."/>
        </authorList>
    </citation>
    <scope>NUCLEOTIDE SEQUENCE [LARGE SCALE GENOMIC DNA]</scope>
    <source>
        <strain evidence="3 4">S3</strain>
    </source>
</reference>
<dbReference type="AlphaFoldDB" id="A0A6L9EQX6"/>
<protein>
    <recommendedName>
        <fullName evidence="2">NERD domain-containing protein</fullName>
    </recommendedName>
</protein>
<feature type="transmembrane region" description="Helical" evidence="1">
    <location>
        <begin position="76"/>
        <end position="97"/>
    </location>
</feature>